<proteinExistence type="inferred from homology"/>
<dbReference type="SUPFAM" id="SSF54211">
    <property type="entry name" value="Ribosomal protein S5 domain 2-like"/>
    <property type="match status" value="1"/>
</dbReference>
<dbReference type="Pfam" id="PF08676">
    <property type="entry name" value="MutL_C"/>
    <property type="match status" value="1"/>
</dbReference>
<dbReference type="InterPro" id="IPR042121">
    <property type="entry name" value="MutL_C_regsub"/>
</dbReference>
<comment type="similarity">
    <text evidence="1 5">Belongs to the DNA mismatch repair MutL/HexB family.</text>
</comment>
<dbReference type="AlphaFoldDB" id="A0A7W0C614"/>
<dbReference type="CDD" id="cd00782">
    <property type="entry name" value="MutL_Trans"/>
    <property type="match status" value="1"/>
</dbReference>
<accession>A0A7W0C614</accession>
<evidence type="ECO:0000259" key="8">
    <source>
        <dbReference type="SMART" id="SM01340"/>
    </source>
</evidence>
<comment type="caution">
    <text evidence="9">The sequence shown here is derived from an EMBL/GenBank/DDBJ whole genome shotgun (WGS) entry which is preliminary data.</text>
</comment>
<feature type="domain" description="DNA mismatch repair protein S5" evidence="8">
    <location>
        <begin position="209"/>
        <end position="327"/>
    </location>
</feature>
<keyword evidence="4 5" id="KW-0234">DNA repair</keyword>
<evidence type="ECO:0000256" key="6">
    <source>
        <dbReference type="SAM" id="MobiDB-lite"/>
    </source>
</evidence>
<dbReference type="InterPro" id="IPR037198">
    <property type="entry name" value="MutL_C_sf"/>
</dbReference>
<dbReference type="SMART" id="SM01340">
    <property type="entry name" value="DNA_mis_repair"/>
    <property type="match status" value="1"/>
</dbReference>
<dbReference type="Pfam" id="PF13589">
    <property type="entry name" value="HATPase_c_3"/>
    <property type="match status" value="1"/>
</dbReference>
<evidence type="ECO:0000256" key="4">
    <source>
        <dbReference type="ARBA" id="ARBA00023204"/>
    </source>
</evidence>
<sequence>MTAIRILPEILSNQIAAGEVVERPASVVKELMENAIDAQSGRIRVEIEQGGRSLIRVSDNGAGMDQDNALLSIERYATSKIRHAEDLHAISSLGFRGEALPSIAAVSRFRMVTRSRQADTATEIIVDGGKIKAVNQTGAPAGTLISVSQLFFNTPARRKFLKTVNTEMGHISETIACIALSRPDIGFQLLHNKKPVRDWPKTAEPAERVADVLGSQFLPLLYPLEYKDSRARISGWVADASATRSSTARIYVFVNGRFIRDRGIIYALCEGFRGRLMKGRFPVAVVFLDLPAEEVDVNVHPAKQEVRFLHQKDVLGAVRRAVENTWQRPQTRPAARMEKKGLPWEQTSLFEPKTAYQPLSQRPESAPAPSPEPQTRVHDPISLQSPAETSPEAAPVPHEFGFFADAAIIGQFRNTYIICERPDELLLVDQHAAHERIVYEQLAAAGKNHARPPVQRLLMPETVELTYRQAPVIEQLLGEFNAMGFEIEPFGDRTFVVQAVPEMLGGEGIGRLVADMAEAAETTGAAPELSRLKDKCLIVMACHGAIRANQRLAPEQMAALLKDLDACQNPFHCPHGRPTVIRWPVSHLEKRFHRIV</sequence>
<dbReference type="RefSeq" id="WP_181549543.1">
    <property type="nucleotide sequence ID" value="NZ_JACDUS010000001.1"/>
</dbReference>
<dbReference type="InterPro" id="IPR020568">
    <property type="entry name" value="Ribosomal_Su5_D2-typ_SF"/>
</dbReference>
<dbReference type="SUPFAM" id="SSF55874">
    <property type="entry name" value="ATPase domain of HSP90 chaperone/DNA topoisomerase II/histidine kinase"/>
    <property type="match status" value="1"/>
</dbReference>
<dbReference type="Proteomes" id="UP000525298">
    <property type="component" value="Unassembled WGS sequence"/>
</dbReference>
<dbReference type="NCBIfam" id="TIGR00585">
    <property type="entry name" value="mutl"/>
    <property type="match status" value="1"/>
</dbReference>
<dbReference type="Gene3D" id="3.30.1540.20">
    <property type="entry name" value="MutL, C-terminal domain, dimerisation subdomain"/>
    <property type="match status" value="1"/>
</dbReference>
<dbReference type="InterPro" id="IPR014721">
    <property type="entry name" value="Ribsml_uS5_D2-typ_fold_subgr"/>
</dbReference>
<dbReference type="GO" id="GO:0006298">
    <property type="term" value="P:mismatch repair"/>
    <property type="evidence" value="ECO:0007669"/>
    <property type="project" value="UniProtKB-UniRule"/>
</dbReference>
<name>A0A7W0C614_9BACT</name>
<evidence type="ECO:0000313" key="10">
    <source>
        <dbReference type="Proteomes" id="UP000525298"/>
    </source>
</evidence>
<dbReference type="InterPro" id="IPR014790">
    <property type="entry name" value="MutL_C"/>
</dbReference>
<dbReference type="SMART" id="SM00853">
    <property type="entry name" value="MutL_C"/>
    <property type="match status" value="1"/>
</dbReference>
<evidence type="ECO:0000313" key="9">
    <source>
        <dbReference type="EMBL" id="MBA2879853.1"/>
    </source>
</evidence>
<dbReference type="GO" id="GO:0016887">
    <property type="term" value="F:ATP hydrolysis activity"/>
    <property type="evidence" value="ECO:0007669"/>
    <property type="project" value="InterPro"/>
</dbReference>
<dbReference type="InterPro" id="IPR013507">
    <property type="entry name" value="DNA_mismatch_S5_2-like"/>
</dbReference>
<keyword evidence="10" id="KW-1185">Reference proteome</keyword>
<dbReference type="PROSITE" id="PS00058">
    <property type="entry name" value="DNA_MISMATCH_REPAIR_1"/>
    <property type="match status" value="1"/>
</dbReference>
<feature type="domain" description="MutL C-terminal dimerisation" evidence="7">
    <location>
        <begin position="408"/>
        <end position="552"/>
    </location>
</feature>
<evidence type="ECO:0000259" key="7">
    <source>
        <dbReference type="SMART" id="SM00853"/>
    </source>
</evidence>
<gene>
    <name evidence="5" type="primary">mutL</name>
    <name evidence="9" type="ORF">HNR65_000160</name>
</gene>
<dbReference type="InterPro" id="IPR038973">
    <property type="entry name" value="MutL/Mlh/Pms-like"/>
</dbReference>
<dbReference type="Gene3D" id="3.30.565.10">
    <property type="entry name" value="Histidine kinase-like ATPase, C-terminal domain"/>
    <property type="match status" value="1"/>
</dbReference>
<dbReference type="InterPro" id="IPR014762">
    <property type="entry name" value="DNA_mismatch_repair_CS"/>
</dbReference>
<evidence type="ECO:0000256" key="1">
    <source>
        <dbReference type="ARBA" id="ARBA00006082"/>
    </source>
</evidence>
<reference evidence="9 10" key="1">
    <citation type="submission" date="2020-07" db="EMBL/GenBank/DDBJ databases">
        <title>Genomic Encyclopedia of Type Strains, Phase IV (KMG-IV): sequencing the most valuable type-strain genomes for metagenomic binning, comparative biology and taxonomic classification.</title>
        <authorList>
            <person name="Goeker M."/>
        </authorList>
    </citation>
    <scope>NUCLEOTIDE SEQUENCE [LARGE SCALE GENOMIC DNA]</scope>
    <source>
        <strain evidence="9 10">DSM 17721</strain>
    </source>
</reference>
<organism evidence="9 10">
    <name type="scientific">Desulfosalsimonas propionicica</name>
    <dbReference type="NCBI Taxonomy" id="332175"/>
    <lineage>
        <taxon>Bacteria</taxon>
        <taxon>Pseudomonadati</taxon>
        <taxon>Thermodesulfobacteriota</taxon>
        <taxon>Desulfobacteria</taxon>
        <taxon>Desulfobacterales</taxon>
        <taxon>Desulfosalsimonadaceae</taxon>
        <taxon>Desulfosalsimonas</taxon>
    </lineage>
</organism>
<dbReference type="HAMAP" id="MF_00149">
    <property type="entry name" value="DNA_mis_repair"/>
    <property type="match status" value="1"/>
</dbReference>
<dbReference type="PANTHER" id="PTHR10073:SF12">
    <property type="entry name" value="DNA MISMATCH REPAIR PROTEIN MLH1"/>
    <property type="match status" value="1"/>
</dbReference>
<dbReference type="InterPro" id="IPR036890">
    <property type="entry name" value="HATPase_C_sf"/>
</dbReference>
<dbReference type="EMBL" id="JACDUS010000001">
    <property type="protein sequence ID" value="MBA2879853.1"/>
    <property type="molecule type" value="Genomic_DNA"/>
</dbReference>
<protein>
    <recommendedName>
        <fullName evidence="2 5">DNA mismatch repair protein MutL</fullName>
    </recommendedName>
</protein>
<feature type="region of interest" description="Disordered" evidence="6">
    <location>
        <begin position="357"/>
        <end position="394"/>
    </location>
</feature>
<dbReference type="Gene3D" id="3.30.230.10">
    <property type="match status" value="1"/>
</dbReference>
<dbReference type="GO" id="GO:0032300">
    <property type="term" value="C:mismatch repair complex"/>
    <property type="evidence" value="ECO:0007669"/>
    <property type="project" value="InterPro"/>
</dbReference>
<dbReference type="GO" id="GO:0140664">
    <property type="term" value="F:ATP-dependent DNA damage sensor activity"/>
    <property type="evidence" value="ECO:0007669"/>
    <property type="project" value="InterPro"/>
</dbReference>
<dbReference type="InterPro" id="IPR020667">
    <property type="entry name" value="DNA_mismatch_repair_MutL"/>
</dbReference>
<evidence type="ECO:0000256" key="5">
    <source>
        <dbReference type="HAMAP-Rule" id="MF_00149"/>
    </source>
</evidence>
<dbReference type="Gene3D" id="3.30.1370.100">
    <property type="entry name" value="MutL, C-terminal domain, regulatory subdomain"/>
    <property type="match status" value="1"/>
</dbReference>
<dbReference type="Pfam" id="PF01119">
    <property type="entry name" value="DNA_mis_repair"/>
    <property type="match status" value="1"/>
</dbReference>
<dbReference type="GO" id="GO:0005524">
    <property type="term" value="F:ATP binding"/>
    <property type="evidence" value="ECO:0007669"/>
    <property type="project" value="InterPro"/>
</dbReference>
<evidence type="ECO:0000256" key="2">
    <source>
        <dbReference type="ARBA" id="ARBA00021975"/>
    </source>
</evidence>
<dbReference type="InterPro" id="IPR002099">
    <property type="entry name" value="MutL/Mlh/PMS"/>
</dbReference>
<dbReference type="CDD" id="cd16926">
    <property type="entry name" value="HATPase_MutL-MLH-PMS-like"/>
    <property type="match status" value="1"/>
</dbReference>
<keyword evidence="3 5" id="KW-0227">DNA damage</keyword>
<dbReference type="GO" id="GO:0030983">
    <property type="term" value="F:mismatched DNA binding"/>
    <property type="evidence" value="ECO:0007669"/>
    <property type="project" value="InterPro"/>
</dbReference>
<evidence type="ECO:0000256" key="3">
    <source>
        <dbReference type="ARBA" id="ARBA00022763"/>
    </source>
</evidence>
<comment type="function">
    <text evidence="5">This protein is involved in the repair of mismatches in DNA. It is required for dam-dependent methyl-directed DNA mismatch repair. May act as a 'molecular matchmaker', a protein that promotes the formation of a stable complex between two or more DNA-binding proteins in an ATP-dependent manner without itself being part of a final effector complex.</text>
</comment>
<dbReference type="PANTHER" id="PTHR10073">
    <property type="entry name" value="DNA MISMATCH REPAIR PROTEIN MLH, PMS, MUTL"/>
    <property type="match status" value="1"/>
</dbReference>
<dbReference type="SUPFAM" id="SSF118116">
    <property type="entry name" value="DNA mismatch repair protein MutL"/>
    <property type="match status" value="1"/>
</dbReference>
<dbReference type="FunFam" id="3.30.565.10:FF:000003">
    <property type="entry name" value="DNA mismatch repair endonuclease MutL"/>
    <property type="match status" value="1"/>
</dbReference>
<dbReference type="InterPro" id="IPR042120">
    <property type="entry name" value="MutL_C_dimsub"/>
</dbReference>